<reference evidence="2" key="1">
    <citation type="journal article" date="2021" name="Syst. Appl. Microbiol.">
        <title>Roseomonas hellenica sp. nov., isolated from roots of wild-growing Alkanna tinctoria.</title>
        <authorList>
            <person name="Rat A."/>
            <person name="Naranjo H.D."/>
            <person name="Lebbe L."/>
            <person name="Cnockaert M."/>
            <person name="Krigas N."/>
            <person name="Grigoriadou K."/>
            <person name="Maloupa E."/>
            <person name="Willems A."/>
        </authorList>
    </citation>
    <scope>NUCLEOTIDE SEQUENCE [LARGE SCALE GENOMIC DNA]</scope>
    <source>
        <strain evidence="2">LMG 31523</strain>
    </source>
</reference>
<gene>
    <name evidence="1" type="ORF">GXW71_32175</name>
</gene>
<dbReference type="InterPro" id="IPR010342">
    <property type="entry name" value="DUF938"/>
</dbReference>
<dbReference type="RefSeq" id="WP_211857600.1">
    <property type="nucleotide sequence ID" value="NZ_JAAGBB010000080.1"/>
</dbReference>
<dbReference type="PANTHER" id="PTHR20974:SF0">
    <property type="entry name" value="UPF0585 PROTEIN CG18661"/>
    <property type="match status" value="1"/>
</dbReference>
<dbReference type="Gene3D" id="3.40.50.150">
    <property type="entry name" value="Vaccinia Virus protein VP39"/>
    <property type="match status" value="1"/>
</dbReference>
<dbReference type="Pfam" id="PF06080">
    <property type="entry name" value="DUF938"/>
    <property type="match status" value="1"/>
</dbReference>
<sequence length="198" mass="20970">MTDDPRRHAPATQRNRDAILAVLRRHLLASGLLLEIASGTGEHALHFAAALPGITVQPSDPDAGARASIDAHAGAAGLANIRPALALDVTGAWPIDRADALLCCNMIHIAPWEATPALVAGAARVLPPGAPLLLYGPFLRDGRHTAPSNAAFDESLRARDPRWGVRDLDEVIALAADFDVEAIEAMPANNLTAVFRRR</sequence>
<evidence type="ECO:0000313" key="1">
    <source>
        <dbReference type="EMBL" id="MBR0669051.1"/>
    </source>
</evidence>
<keyword evidence="2" id="KW-1185">Reference proteome</keyword>
<dbReference type="EMBL" id="JAAGBB010000080">
    <property type="protein sequence ID" value="MBR0669051.1"/>
    <property type="molecule type" value="Genomic_DNA"/>
</dbReference>
<dbReference type="PANTHER" id="PTHR20974">
    <property type="entry name" value="UPF0585 PROTEIN CG18661"/>
    <property type="match status" value="1"/>
</dbReference>
<evidence type="ECO:0000313" key="2">
    <source>
        <dbReference type="Proteomes" id="UP001196870"/>
    </source>
</evidence>
<proteinExistence type="predicted"/>
<dbReference type="InterPro" id="IPR029063">
    <property type="entry name" value="SAM-dependent_MTases_sf"/>
</dbReference>
<accession>A0ABS5F903</accession>
<comment type="caution">
    <text evidence="1">The sequence shown here is derived from an EMBL/GenBank/DDBJ whole genome shotgun (WGS) entry which is preliminary data.</text>
</comment>
<dbReference type="Proteomes" id="UP001196870">
    <property type="component" value="Unassembled WGS sequence"/>
</dbReference>
<protein>
    <submittedName>
        <fullName evidence="1">DUF938 domain-containing protein</fullName>
    </submittedName>
</protein>
<name>A0ABS5F903_9PROT</name>
<dbReference type="SUPFAM" id="SSF53335">
    <property type="entry name" value="S-adenosyl-L-methionine-dependent methyltransferases"/>
    <property type="match status" value="1"/>
</dbReference>
<organism evidence="1 2">
    <name type="scientific">Plastoroseomonas hellenica</name>
    <dbReference type="NCBI Taxonomy" id="2687306"/>
    <lineage>
        <taxon>Bacteria</taxon>
        <taxon>Pseudomonadati</taxon>
        <taxon>Pseudomonadota</taxon>
        <taxon>Alphaproteobacteria</taxon>
        <taxon>Acetobacterales</taxon>
        <taxon>Acetobacteraceae</taxon>
        <taxon>Plastoroseomonas</taxon>
    </lineage>
</organism>